<protein>
    <submittedName>
        <fullName evidence="3">Universal stress protein UspA</fullName>
    </submittedName>
</protein>
<evidence type="ECO:0000259" key="2">
    <source>
        <dbReference type="Pfam" id="PF00582"/>
    </source>
</evidence>
<reference evidence="3 4" key="1">
    <citation type="submission" date="2016-11" db="EMBL/GenBank/DDBJ databases">
        <title>Draft genome of Pseudomonas versuta A4R1.12.</title>
        <authorList>
            <person name="See-Too W.-S."/>
        </authorList>
    </citation>
    <scope>NUCLEOTIDE SEQUENCE [LARGE SCALE GENOMIC DNA]</scope>
    <source>
        <strain evidence="3 4">A4R1.12</strain>
    </source>
</reference>
<sequence length="166" mass="18463">MIRSILYATDLGIYAPVVMQHALGMALSFRADLYVVHVVEPMGLFAESVLQSYLDERALNELQQQGISTMLSNIEQRVLDSLREEFAERQQDLALIRSVKVIQGEPTQVILEQSLKLAVDLLILGGHSQPVGGGTRLGRTAARVIELAQMPVYLVPLLQRRRRADG</sequence>
<dbReference type="Pfam" id="PF00582">
    <property type="entry name" value="Usp"/>
    <property type="match status" value="1"/>
</dbReference>
<dbReference type="AlphaFoldDB" id="A0A853ZML4"/>
<evidence type="ECO:0000313" key="3">
    <source>
        <dbReference type="EMBL" id="OKA17691.1"/>
    </source>
</evidence>
<proteinExistence type="inferred from homology"/>
<dbReference type="Gene3D" id="3.40.50.620">
    <property type="entry name" value="HUPs"/>
    <property type="match status" value="1"/>
</dbReference>
<dbReference type="RefSeq" id="WP_073510772.1">
    <property type="nucleotide sequence ID" value="NZ_MPJD01000046.1"/>
</dbReference>
<dbReference type="SUPFAM" id="SSF52402">
    <property type="entry name" value="Adenine nucleotide alpha hydrolases-like"/>
    <property type="match status" value="1"/>
</dbReference>
<evidence type="ECO:0000313" key="4">
    <source>
        <dbReference type="Proteomes" id="UP000185990"/>
    </source>
</evidence>
<dbReference type="PANTHER" id="PTHR46268:SF27">
    <property type="entry name" value="UNIVERSAL STRESS PROTEIN RV2623"/>
    <property type="match status" value="1"/>
</dbReference>
<dbReference type="EMBL" id="MPJD01000046">
    <property type="protein sequence ID" value="OKA17691.1"/>
    <property type="molecule type" value="Genomic_DNA"/>
</dbReference>
<gene>
    <name evidence="3" type="ORF">BOH74_22190</name>
</gene>
<dbReference type="CDD" id="cd00293">
    <property type="entry name" value="USP-like"/>
    <property type="match status" value="1"/>
</dbReference>
<comment type="caution">
    <text evidence="3">The sequence shown here is derived from an EMBL/GenBank/DDBJ whole genome shotgun (WGS) entry which is preliminary data.</text>
</comment>
<evidence type="ECO:0000256" key="1">
    <source>
        <dbReference type="ARBA" id="ARBA00008791"/>
    </source>
</evidence>
<name>A0A853ZML4_9PSED</name>
<dbReference type="InterPro" id="IPR014729">
    <property type="entry name" value="Rossmann-like_a/b/a_fold"/>
</dbReference>
<feature type="domain" description="UspA" evidence="2">
    <location>
        <begin position="1"/>
        <end position="156"/>
    </location>
</feature>
<dbReference type="PANTHER" id="PTHR46268">
    <property type="entry name" value="STRESS RESPONSE PROTEIN NHAX"/>
    <property type="match status" value="1"/>
</dbReference>
<accession>A0A853ZML4</accession>
<organism evidence="3 4">
    <name type="scientific">Pseudomonas versuta</name>
    <dbReference type="NCBI Taxonomy" id="1788301"/>
    <lineage>
        <taxon>Bacteria</taxon>
        <taxon>Pseudomonadati</taxon>
        <taxon>Pseudomonadota</taxon>
        <taxon>Gammaproteobacteria</taxon>
        <taxon>Pseudomonadales</taxon>
        <taxon>Pseudomonadaceae</taxon>
        <taxon>Pseudomonas</taxon>
    </lineage>
</organism>
<comment type="similarity">
    <text evidence="1">Belongs to the universal stress protein A family.</text>
</comment>
<dbReference type="Proteomes" id="UP000185990">
    <property type="component" value="Unassembled WGS sequence"/>
</dbReference>
<dbReference type="InterPro" id="IPR006016">
    <property type="entry name" value="UspA"/>
</dbReference>